<dbReference type="InterPro" id="IPR043519">
    <property type="entry name" value="NT_sf"/>
</dbReference>
<evidence type="ECO:0000313" key="2">
    <source>
        <dbReference type="Proteomes" id="UP000035062"/>
    </source>
</evidence>
<gene>
    <name evidence="1" type="ORF">AGRI_04627</name>
</gene>
<sequence length="100" mass="11220">MRLTEPQQQIIRQVLLKHFGQNSELRLFGSRVDDNARGGDIDLYIEPEICSVDEIVEAKLNALVDLHRALGDQKIDLVVNRKAGTVLPIYKIAKETGVPL</sequence>
<dbReference type="SUPFAM" id="SSF81301">
    <property type="entry name" value="Nucleotidyltransferase"/>
    <property type="match status" value="1"/>
</dbReference>
<reference evidence="1 2" key="1">
    <citation type="journal article" date="2012" name="J. Bacteriol.">
        <title>Genome Sequence of Pectin-Degrading Alishewanella agri, Isolated from Landfill Soil.</title>
        <authorList>
            <person name="Kim J."/>
            <person name="Jung J."/>
            <person name="Sung J.S."/>
            <person name="Chun J."/>
            <person name="Park W."/>
        </authorList>
    </citation>
    <scope>NUCLEOTIDE SEQUENCE [LARGE SCALE GENOMIC DNA]</scope>
    <source>
        <strain evidence="1 2">BL06</strain>
    </source>
</reference>
<dbReference type="Proteomes" id="UP000035062">
    <property type="component" value="Unassembled WGS sequence"/>
</dbReference>
<protein>
    <submittedName>
        <fullName evidence="1">DNA polymerase subunit beta</fullName>
    </submittedName>
</protein>
<keyword evidence="2" id="KW-1185">Reference proteome</keyword>
<accession>I9P330</accession>
<dbReference type="RefSeq" id="WP_008983847.1">
    <property type="nucleotide sequence ID" value="NZ_AKKU01000011.1"/>
</dbReference>
<dbReference type="eggNOG" id="COG1708">
    <property type="taxonomic scope" value="Bacteria"/>
</dbReference>
<dbReference type="EMBL" id="AKKU01000011">
    <property type="protein sequence ID" value="EIW89357.1"/>
    <property type="molecule type" value="Genomic_DNA"/>
</dbReference>
<dbReference type="AlphaFoldDB" id="I9P330"/>
<proteinExistence type="predicted"/>
<dbReference type="STRING" id="1195246.AGRI_04627"/>
<name>I9P330_9ALTE</name>
<organism evidence="1 2">
    <name type="scientific">Alishewanella agri BL06</name>
    <dbReference type="NCBI Taxonomy" id="1195246"/>
    <lineage>
        <taxon>Bacteria</taxon>
        <taxon>Pseudomonadati</taxon>
        <taxon>Pseudomonadota</taxon>
        <taxon>Gammaproteobacteria</taxon>
        <taxon>Alteromonadales</taxon>
        <taxon>Alteromonadaceae</taxon>
        <taxon>Alishewanella</taxon>
    </lineage>
</organism>
<evidence type="ECO:0000313" key="1">
    <source>
        <dbReference type="EMBL" id="EIW89357.1"/>
    </source>
</evidence>
<dbReference type="Gene3D" id="3.30.460.10">
    <property type="entry name" value="Beta Polymerase, domain 2"/>
    <property type="match status" value="1"/>
</dbReference>
<comment type="caution">
    <text evidence="1">The sequence shown here is derived from an EMBL/GenBank/DDBJ whole genome shotgun (WGS) entry which is preliminary data.</text>
</comment>
<dbReference type="PATRIC" id="fig|1195246.3.peg.911"/>